<sequence length="328" mass="35974">MTEPAALTHDAMFYDTDDEFVTRLLPFIHEGLAQGQAVTAAVTTANITLLRDALGHDATAVSFIDRDGWYQRPASTVAGWRRLLTEASGRGHRRVRMIGEVAFGAQERHTTWTRYEAALNELFADAPAWIVCPYDSRTLPATVLTDARRTHPAVFDPVRRDSDTYLPPRRFLTAVPEPMPSVTGPPALTMVLHDTMAPARHAVRQLLEASAHPARLDDLMIVLSEIVANGLRHGRGHRELRLWWHAPTVTCEVSDAGPGPADPLLGYLPPPSGVGVGGRGLWIAQQLCDALAIGCRDGENRVRFAIDLRRADASPRSVTPAEHSQART</sequence>
<evidence type="ECO:0000259" key="3">
    <source>
        <dbReference type="Pfam" id="PF14417"/>
    </source>
</evidence>
<dbReference type="RefSeq" id="WP_145818537.1">
    <property type="nucleotide sequence ID" value="NZ_AP023438.1"/>
</dbReference>
<dbReference type="InterPro" id="IPR025847">
    <property type="entry name" value="MEDS_domain"/>
</dbReference>
<dbReference type="PANTHER" id="PTHR35526">
    <property type="entry name" value="ANTI-SIGMA-F FACTOR RSBW-RELATED"/>
    <property type="match status" value="1"/>
</dbReference>
<dbReference type="CDD" id="cd16936">
    <property type="entry name" value="HATPase_RsbW-like"/>
    <property type="match status" value="1"/>
</dbReference>
<gene>
    <name evidence="4" type="ORF">JD81_03165</name>
</gene>
<evidence type="ECO:0000256" key="1">
    <source>
        <dbReference type="ARBA" id="ARBA00022527"/>
    </source>
</evidence>
<dbReference type="InterPro" id="IPR047718">
    <property type="entry name" value="RsbA-like_anti_sig"/>
</dbReference>
<evidence type="ECO:0000259" key="2">
    <source>
        <dbReference type="Pfam" id="PF13581"/>
    </source>
</evidence>
<name>A0A562WJE7_9ACTN</name>
<dbReference type="Pfam" id="PF14417">
    <property type="entry name" value="MEDS"/>
    <property type="match status" value="1"/>
</dbReference>
<feature type="domain" description="MEDS" evidence="3">
    <location>
        <begin position="8"/>
        <end position="152"/>
    </location>
</feature>
<dbReference type="SUPFAM" id="SSF55874">
    <property type="entry name" value="ATPase domain of HSP90 chaperone/DNA topoisomerase II/histidine kinase"/>
    <property type="match status" value="1"/>
</dbReference>
<dbReference type="InterPro" id="IPR036890">
    <property type="entry name" value="HATPase_C_sf"/>
</dbReference>
<evidence type="ECO:0000313" key="4">
    <source>
        <dbReference type="EMBL" id="TWJ29654.1"/>
    </source>
</evidence>
<proteinExistence type="predicted"/>
<evidence type="ECO:0000313" key="5">
    <source>
        <dbReference type="Proteomes" id="UP000319728"/>
    </source>
</evidence>
<organism evidence="4 5">
    <name type="scientific">Micromonospora sagamiensis</name>
    <dbReference type="NCBI Taxonomy" id="47875"/>
    <lineage>
        <taxon>Bacteria</taxon>
        <taxon>Bacillati</taxon>
        <taxon>Actinomycetota</taxon>
        <taxon>Actinomycetes</taxon>
        <taxon>Micromonosporales</taxon>
        <taxon>Micromonosporaceae</taxon>
        <taxon>Micromonospora</taxon>
    </lineage>
</organism>
<dbReference type="InterPro" id="IPR003594">
    <property type="entry name" value="HATPase_dom"/>
</dbReference>
<dbReference type="AlphaFoldDB" id="A0A562WJE7"/>
<comment type="caution">
    <text evidence="4">The sequence shown here is derived from an EMBL/GenBank/DDBJ whole genome shotgun (WGS) entry which is preliminary data.</text>
</comment>
<keyword evidence="1" id="KW-0418">Kinase</keyword>
<keyword evidence="5" id="KW-1185">Reference proteome</keyword>
<dbReference type="PANTHER" id="PTHR35526:SF3">
    <property type="entry name" value="ANTI-SIGMA-F FACTOR RSBW"/>
    <property type="match status" value="1"/>
</dbReference>
<protein>
    <submittedName>
        <fullName evidence="4">Anti-sigma regulatory factor (Ser/Thr protein kinase)</fullName>
    </submittedName>
</protein>
<dbReference type="OrthoDB" id="4088450at2"/>
<keyword evidence="1" id="KW-0808">Transferase</keyword>
<dbReference type="Pfam" id="PF13581">
    <property type="entry name" value="HATPase_c_2"/>
    <property type="match status" value="1"/>
</dbReference>
<reference evidence="4 5" key="1">
    <citation type="submission" date="2019-07" db="EMBL/GenBank/DDBJ databases">
        <title>R&amp;d 2014.</title>
        <authorList>
            <person name="Klenk H.-P."/>
        </authorList>
    </citation>
    <scope>NUCLEOTIDE SEQUENCE [LARGE SCALE GENOMIC DNA]</scope>
    <source>
        <strain evidence="4 5">DSM 43912</strain>
    </source>
</reference>
<dbReference type="Gene3D" id="3.30.565.10">
    <property type="entry name" value="Histidine kinase-like ATPase, C-terminal domain"/>
    <property type="match status" value="1"/>
</dbReference>
<dbReference type="NCBIfam" id="NF041045">
    <property type="entry name" value="RsbA_anti_sig"/>
    <property type="match status" value="1"/>
</dbReference>
<accession>A0A562WJE7</accession>
<dbReference type="GO" id="GO:0004674">
    <property type="term" value="F:protein serine/threonine kinase activity"/>
    <property type="evidence" value="ECO:0007669"/>
    <property type="project" value="UniProtKB-KW"/>
</dbReference>
<dbReference type="InterPro" id="IPR050267">
    <property type="entry name" value="Anti-sigma-factor_SerPK"/>
</dbReference>
<dbReference type="EMBL" id="VLLP01000001">
    <property type="protein sequence ID" value="TWJ29654.1"/>
    <property type="molecule type" value="Genomic_DNA"/>
</dbReference>
<keyword evidence="1" id="KW-0723">Serine/threonine-protein kinase</keyword>
<feature type="domain" description="Histidine kinase/HSP90-like ATPase" evidence="2">
    <location>
        <begin position="194"/>
        <end position="304"/>
    </location>
</feature>
<dbReference type="Proteomes" id="UP000319728">
    <property type="component" value="Unassembled WGS sequence"/>
</dbReference>